<keyword evidence="2" id="KW-1185">Reference proteome</keyword>
<name>A0ACB0KZC6_TRIPR</name>
<comment type="caution">
    <text evidence="1">The sequence shown here is derived from an EMBL/GenBank/DDBJ whole genome shotgun (WGS) entry which is preliminary data.</text>
</comment>
<evidence type="ECO:0000313" key="2">
    <source>
        <dbReference type="Proteomes" id="UP001177021"/>
    </source>
</evidence>
<gene>
    <name evidence="1" type="ORF">MILVUS5_LOCUS28091</name>
</gene>
<accession>A0ACB0KZC6</accession>
<sequence>MEEKKREENKNPTNSSSTTITTMTFSNEIPTTTSTTTTTNNYTTLFPLQPSISTFFDTMSSSDQKASSFGFMDMLGSHDYINNNFLLSDWVLPTVATTKTHHPLPSPASSSVPDSSGTLNTPANSTSISSSSNEATINDSLEQNRSKVSRNEHDAEVEEDVNGGRGDEQDQDKSKKQLKAKKKNQKKEREPRFAFMTKSEVDHLDDGYRWRKYGQKAVKNSPYPRSYYRCTTASCGVKKRVERSSDDSSIVVTTYEGQHTHPCPATSRHPNLSFVNAQPTASGSHSHFLLPTLLYNNPTTNIITTTTTTPPSSSHVGASSGTYLNTSSFGGFVHDQGINHIREALLRDNGLLQDIFQMKKEENDSFKDQH</sequence>
<reference evidence="1" key="1">
    <citation type="submission" date="2023-10" db="EMBL/GenBank/DDBJ databases">
        <authorList>
            <person name="Rodriguez Cubillos JULIANA M."/>
            <person name="De Vega J."/>
        </authorList>
    </citation>
    <scope>NUCLEOTIDE SEQUENCE</scope>
</reference>
<dbReference type="EMBL" id="CASHSV030000409">
    <property type="protein sequence ID" value="CAJ2662518.1"/>
    <property type="molecule type" value="Genomic_DNA"/>
</dbReference>
<proteinExistence type="predicted"/>
<dbReference type="Proteomes" id="UP001177021">
    <property type="component" value="Unassembled WGS sequence"/>
</dbReference>
<evidence type="ECO:0000313" key="1">
    <source>
        <dbReference type="EMBL" id="CAJ2662518.1"/>
    </source>
</evidence>
<organism evidence="1 2">
    <name type="scientific">Trifolium pratense</name>
    <name type="common">Red clover</name>
    <dbReference type="NCBI Taxonomy" id="57577"/>
    <lineage>
        <taxon>Eukaryota</taxon>
        <taxon>Viridiplantae</taxon>
        <taxon>Streptophyta</taxon>
        <taxon>Embryophyta</taxon>
        <taxon>Tracheophyta</taxon>
        <taxon>Spermatophyta</taxon>
        <taxon>Magnoliopsida</taxon>
        <taxon>eudicotyledons</taxon>
        <taxon>Gunneridae</taxon>
        <taxon>Pentapetalae</taxon>
        <taxon>rosids</taxon>
        <taxon>fabids</taxon>
        <taxon>Fabales</taxon>
        <taxon>Fabaceae</taxon>
        <taxon>Papilionoideae</taxon>
        <taxon>50 kb inversion clade</taxon>
        <taxon>NPAAA clade</taxon>
        <taxon>Hologalegina</taxon>
        <taxon>IRL clade</taxon>
        <taxon>Trifolieae</taxon>
        <taxon>Trifolium</taxon>
    </lineage>
</organism>
<protein>
    <submittedName>
        <fullName evidence="1">Uncharacterized protein</fullName>
    </submittedName>
</protein>